<sequence length="146" mass="16829">MQVQSINDQGIAVLVNAALSQYSLFKLSFPDQQSCCTFMLKIKYLQQNPSEPDYNSLQSYRLIRDRKIYESFQCTTSELLLYKCEQGQSFDALPFPTQYKEITFSNSQQNQGNKYDQISNTSSLKRATNENVPATFGKQAKYQKML</sequence>
<dbReference type="RefSeq" id="WP_249701478.1">
    <property type="nucleotide sequence ID" value="NZ_JAMFLX010000033.1"/>
</dbReference>
<protein>
    <submittedName>
        <fullName evidence="1">Uncharacterized protein</fullName>
    </submittedName>
</protein>
<keyword evidence="2" id="KW-1185">Reference proteome</keyword>
<dbReference type="EMBL" id="JAMFLX010000033">
    <property type="protein sequence ID" value="MCL6271822.1"/>
    <property type="molecule type" value="Genomic_DNA"/>
</dbReference>
<proteinExistence type="predicted"/>
<organism evidence="1 2">
    <name type="scientific">Parendozoicomonas callyspongiae</name>
    <dbReference type="NCBI Taxonomy" id="2942213"/>
    <lineage>
        <taxon>Bacteria</taxon>
        <taxon>Pseudomonadati</taxon>
        <taxon>Pseudomonadota</taxon>
        <taxon>Gammaproteobacteria</taxon>
        <taxon>Oceanospirillales</taxon>
        <taxon>Endozoicomonadaceae</taxon>
        <taxon>Parendozoicomonas</taxon>
    </lineage>
</organism>
<dbReference type="Proteomes" id="UP001203338">
    <property type="component" value="Unassembled WGS sequence"/>
</dbReference>
<reference evidence="1 2" key="1">
    <citation type="submission" date="2022-05" db="EMBL/GenBank/DDBJ databases">
        <authorList>
            <person name="Park J.-S."/>
        </authorList>
    </citation>
    <scope>NUCLEOTIDE SEQUENCE [LARGE SCALE GENOMIC DNA]</scope>
    <source>
        <strain evidence="1 2">2012CJ34-2</strain>
    </source>
</reference>
<comment type="caution">
    <text evidence="1">The sequence shown here is derived from an EMBL/GenBank/DDBJ whole genome shotgun (WGS) entry which is preliminary data.</text>
</comment>
<gene>
    <name evidence="1" type="ORF">M3P05_18030</name>
</gene>
<accession>A0ABT0PM64</accession>
<name>A0ABT0PM64_9GAMM</name>
<evidence type="ECO:0000313" key="2">
    <source>
        <dbReference type="Proteomes" id="UP001203338"/>
    </source>
</evidence>
<evidence type="ECO:0000313" key="1">
    <source>
        <dbReference type="EMBL" id="MCL6271822.1"/>
    </source>
</evidence>